<evidence type="ECO:0000256" key="1">
    <source>
        <dbReference type="ARBA" id="ARBA00001974"/>
    </source>
</evidence>
<organism evidence="3 4">
    <name type="scientific">Exophiala aquamarina CBS 119918</name>
    <dbReference type="NCBI Taxonomy" id="1182545"/>
    <lineage>
        <taxon>Eukaryota</taxon>
        <taxon>Fungi</taxon>
        <taxon>Dikarya</taxon>
        <taxon>Ascomycota</taxon>
        <taxon>Pezizomycotina</taxon>
        <taxon>Eurotiomycetes</taxon>
        <taxon>Chaetothyriomycetidae</taxon>
        <taxon>Chaetothyriales</taxon>
        <taxon>Herpotrichiellaceae</taxon>
        <taxon>Exophiala</taxon>
    </lineage>
</organism>
<dbReference type="InterPro" id="IPR050315">
    <property type="entry name" value="FAD-oxidoreductase_2"/>
</dbReference>
<protein>
    <submittedName>
        <fullName evidence="3">Uncharacterized protein</fullName>
    </submittedName>
</protein>
<name>A0A072P3D4_9EURO</name>
<keyword evidence="2" id="KW-0274">FAD</keyword>
<dbReference type="InterPro" id="IPR027477">
    <property type="entry name" value="Succ_DH/fumarate_Rdtase_cat_sf"/>
</dbReference>
<dbReference type="PANTHER" id="PTHR43400">
    <property type="entry name" value="FUMARATE REDUCTASE"/>
    <property type="match status" value="1"/>
</dbReference>
<dbReference type="Proteomes" id="UP000027920">
    <property type="component" value="Unassembled WGS sequence"/>
</dbReference>
<proteinExistence type="predicted"/>
<dbReference type="GeneID" id="25284406"/>
<keyword evidence="2" id="KW-0285">Flavoprotein</keyword>
<evidence type="ECO:0000313" key="3">
    <source>
        <dbReference type="EMBL" id="KEF54331.1"/>
    </source>
</evidence>
<dbReference type="Gene3D" id="3.50.50.60">
    <property type="entry name" value="FAD/NAD(P)-binding domain"/>
    <property type="match status" value="1"/>
</dbReference>
<dbReference type="STRING" id="1182545.A0A072P3D4"/>
<dbReference type="Gene3D" id="3.90.700.10">
    <property type="entry name" value="Succinate dehydrogenase/fumarate reductase flavoprotein, catalytic domain"/>
    <property type="match status" value="1"/>
</dbReference>
<dbReference type="PANTHER" id="PTHR43400:SF7">
    <property type="entry name" value="FAD-DEPENDENT OXIDOREDUCTASE 2 FAD BINDING DOMAIN-CONTAINING PROTEIN"/>
    <property type="match status" value="1"/>
</dbReference>
<dbReference type="EMBL" id="AMGV01000010">
    <property type="protein sequence ID" value="KEF54331.1"/>
    <property type="molecule type" value="Genomic_DNA"/>
</dbReference>
<gene>
    <name evidence="3" type="ORF">A1O9_09497</name>
</gene>
<dbReference type="HOGENOM" id="CLU_1245362_0_0_1"/>
<dbReference type="InterPro" id="IPR036188">
    <property type="entry name" value="FAD/NAD-bd_sf"/>
</dbReference>
<dbReference type="AlphaFoldDB" id="A0A072P3D4"/>
<keyword evidence="4" id="KW-1185">Reference proteome</keyword>
<reference evidence="3 4" key="1">
    <citation type="submission" date="2013-03" db="EMBL/GenBank/DDBJ databases">
        <title>The Genome Sequence of Exophiala aquamarina CBS 119918.</title>
        <authorList>
            <consortium name="The Broad Institute Genomics Platform"/>
            <person name="Cuomo C."/>
            <person name="de Hoog S."/>
            <person name="Gorbushina A."/>
            <person name="Walker B."/>
            <person name="Young S.K."/>
            <person name="Zeng Q."/>
            <person name="Gargeya S."/>
            <person name="Fitzgerald M."/>
            <person name="Haas B."/>
            <person name="Abouelleil A."/>
            <person name="Allen A.W."/>
            <person name="Alvarado L."/>
            <person name="Arachchi H.M."/>
            <person name="Berlin A.M."/>
            <person name="Chapman S.B."/>
            <person name="Gainer-Dewar J."/>
            <person name="Goldberg J."/>
            <person name="Griggs A."/>
            <person name="Gujja S."/>
            <person name="Hansen M."/>
            <person name="Howarth C."/>
            <person name="Imamovic A."/>
            <person name="Ireland A."/>
            <person name="Larimer J."/>
            <person name="McCowan C."/>
            <person name="Murphy C."/>
            <person name="Pearson M."/>
            <person name="Poon T.W."/>
            <person name="Priest M."/>
            <person name="Roberts A."/>
            <person name="Saif S."/>
            <person name="Shea T."/>
            <person name="Sisk P."/>
            <person name="Sykes S."/>
            <person name="Wortman J."/>
            <person name="Nusbaum C."/>
            <person name="Birren B."/>
        </authorList>
    </citation>
    <scope>NUCLEOTIDE SEQUENCE [LARGE SCALE GENOMIC DNA]</scope>
    <source>
        <strain evidence="3 4">CBS 119918</strain>
    </source>
</reference>
<evidence type="ECO:0000313" key="4">
    <source>
        <dbReference type="Proteomes" id="UP000027920"/>
    </source>
</evidence>
<comment type="caution">
    <text evidence="3">The sequence shown here is derived from an EMBL/GenBank/DDBJ whole genome shotgun (WGS) entry which is preliminary data.</text>
</comment>
<dbReference type="SUPFAM" id="SSF56425">
    <property type="entry name" value="Succinate dehydrogenase/fumarate reductase flavoprotein, catalytic domain"/>
    <property type="match status" value="1"/>
</dbReference>
<dbReference type="OrthoDB" id="4137907at2759"/>
<sequence length="222" mass="24337">MRRQYLGEGRDLVLVRGTKFNMGTMLNCAITAGAHPVGHWGACHASPQDANGPLTGDINISVHMPRYAYPFGITVTINGERFFDEGEHNFSHTYAKIGKKIGDQPGAKAFQIFDQTTLKLLPKRYETAKPIEAESIQELAIKMGVDFMGLQKTINSFNATCSDDSSAFEPTKLDGLCTKPSENLRYSKSNWALKIEQKPFVAYAIACGITFTYGGIATDVTA</sequence>
<dbReference type="RefSeq" id="XP_013256921.1">
    <property type="nucleotide sequence ID" value="XM_013401467.1"/>
</dbReference>
<evidence type="ECO:0000256" key="2">
    <source>
        <dbReference type="ARBA" id="ARBA00022827"/>
    </source>
</evidence>
<accession>A0A072P3D4</accession>
<dbReference type="VEuPathDB" id="FungiDB:A1O9_09497"/>
<comment type="cofactor">
    <cofactor evidence="1">
        <name>FAD</name>
        <dbReference type="ChEBI" id="CHEBI:57692"/>
    </cofactor>
</comment>